<evidence type="ECO:0000313" key="1">
    <source>
        <dbReference type="EMBL" id="MDO9709299.1"/>
    </source>
</evidence>
<comment type="caution">
    <text evidence="1">The sequence shown here is derived from an EMBL/GenBank/DDBJ whole genome shotgun (WGS) entry which is preliminary data.</text>
</comment>
<protein>
    <recommendedName>
        <fullName evidence="3">Calcium-binding protein</fullName>
    </recommendedName>
</protein>
<keyword evidence="2" id="KW-1185">Reference proteome</keyword>
<evidence type="ECO:0000313" key="2">
    <source>
        <dbReference type="Proteomes" id="UP001243009"/>
    </source>
</evidence>
<gene>
    <name evidence="1" type="ORF">Q7A36_13185</name>
</gene>
<dbReference type="Proteomes" id="UP001243009">
    <property type="component" value="Unassembled WGS sequence"/>
</dbReference>
<dbReference type="EMBL" id="JAUTWS010000011">
    <property type="protein sequence ID" value="MDO9709299.1"/>
    <property type="molecule type" value="Genomic_DNA"/>
</dbReference>
<name>A0ABT9DZG5_9PROT</name>
<organism evidence="1 2">
    <name type="scientific">Paracraurococcus lichenis</name>
    <dbReference type="NCBI Taxonomy" id="3064888"/>
    <lineage>
        <taxon>Bacteria</taxon>
        <taxon>Pseudomonadati</taxon>
        <taxon>Pseudomonadota</taxon>
        <taxon>Alphaproteobacteria</taxon>
        <taxon>Acetobacterales</taxon>
        <taxon>Roseomonadaceae</taxon>
        <taxon>Paracraurococcus</taxon>
    </lineage>
</organism>
<evidence type="ECO:0008006" key="3">
    <source>
        <dbReference type="Google" id="ProtNLM"/>
    </source>
</evidence>
<reference evidence="1 2" key="1">
    <citation type="submission" date="2023-08" db="EMBL/GenBank/DDBJ databases">
        <title>The draft genome sequence of Paracraurococcus sp. LOR1-02.</title>
        <authorList>
            <person name="Kingkaew E."/>
            <person name="Tanasupawat S."/>
        </authorList>
    </citation>
    <scope>NUCLEOTIDE SEQUENCE [LARGE SCALE GENOMIC DNA]</scope>
    <source>
        <strain evidence="1 2">LOR1-02</strain>
    </source>
</reference>
<sequence length="306" mass="30697">MPLPSASAGQIAYGEYGDSTGTLAGRSQAGPQSLPLHLTDFLGQHQTGPASVYLTLTGDADTLSGQASGGDDHLFGAGGTSVLFGDARLMQGQAQGGADVITAGGFRIMAFGDAELMSGHAQGGHDDITGSSGQGARAVAVNDLFGDAYALAGNAQGGNDHLVGGGTFAGTVNRLYGDGYQLSGHAVAGDDVLVGGRNAVNDFWGDAAVIEGPNVTTGHDTFVLRPDSQANTIHDFEAGKDLLDMTAFAAAGIHSFADLAGLIQDRAEGSFLLLGSTPASGSSPAMQNSLLVLGDHALAAGDFLFA</sequence>
<proteinExistence type="predicted"/>
<accession>A0ABT9DZG5</accession>
<dbReference type="RefSeq" id="WP_305104165.1">
    <property type="nucleotide sequence ID" value="NZ_JAUTWS010000011.1"/>
</dbReference>